<dbReference type="Proteomes" id="UP000501534">
    <property type="component" value="Chromosome"/>
</dbReference>
<gene>
    <name evidence="1" type="ORF">DSM104443_02694</name>
</gene>
<dbReference type="Pfam" id="PF06073">
    <property type="entry name" value="DUF934"/>
    <property type="match status" value="1"/>
</dbReference>
<reference evidence="1 2" key="1">
    <citation type="submission" date="2020-04" db="EMBL/GenBank/DDBJ databases">
        <title>Usitatibacter rugosus gen. nov., sp. nov. and Usitatibacter palustris sp. nov., novel members of Usitatibacteraceae fam. nov. within the order Nitrosomonadales isolated from soil.</title>
        <authorList>
            <person name="Huber K.J."/>
            <person name="Neumann-Schaal M."/>
            <person name="Geppert A."/>
            <person name="Luckner M."/>
            <person name="Wanner G."/>
            <person name="Overmann J."/>
        </authorList>
    </citation>
    <scope>NUCLEOTIDE SEQUENCE [LARGE SCALE GENOMIC DNA]</scope>
    <source>
        <strain evidence="1 2">0125_3</strain>
    </source>
</reference>
<dbReference type="EMBL" id="CP053069">
    <property type="protein sequence ID" value="QJR11615.1"/>
    <property type="molecule type" value="Genomic_DNA"/>
</dbReference>
<keyword evidence="2" id="KW-1185">Reference proteome</keyword>
<organism evidence="1 2">
    <name type="scientific">Usitatibacter rugosus</name>
    <dbReference type="NCBI Taxonomy" id="2732067"/>
    <lineage>
        <taxon>Bacteria</taxon>
        <taxon>Pseudomonadati</taxon>
        <taxon>Pseudomonadota</taxon>
        <taxon>Betaproteobacteria</taxon>
        <taxon>Nitrosomonadales</taxon>
        <taxon>Usitatibacteraceae</taxon>
        <taxon>Usitatibacter</taxon>
    </lineage>
</organism>
<sequence length="172" mass="19245">MPEVIRHGSIESDPWTFVGLEEGHDPASALPEGPIVVPLATWTARRDELLHRRTPLGVWLAPVDEPDAIRDSLDVLSLVAVRFPKFTDGRGYSTAVLLRRAGYRGELRAFGDLGRDQLFYLARVGFDAFALREREGLTSAVQSLKDFREVYQGSVNQPAPLFRRRETAGTVR</sequence>
<evidence type="ECO:0000313" key="2">
    <source>
        <dbReference type="Proteomes" id="UP000501534"/>
    </source>
</evidence>
<accession>A0A6M4GXA0</accession>
<protein>
    <recommendedName>
        <fullName evidence="3">Oxidoreductase</fullName>
    </recommendedName>
</protein>
<dbReference type="RefSeq" id="WP_171093100.1">
    <property type="nucleotide sequence ID" value="NZ_CP053069.1"/>
</dbReference>
<name>A0A6M4GXA0_9PROT</name>
<proteinExistence type="predicted"/>
<evidence type="ECO:0008006" key="3">
    <source>
        <dbReference type="Google" id="ProtNLM"/>
    </source>
</evidence>
<dbReference type="InterPro" id="IPR008318">
    <property type="entry name" value="UCP030820"/>
</dbReference>
<dbReference type="AlphaFoldDB" id="A0A6M4GXA0"/>
<dbReference type="KEGG" id="uru:DSM104443_02694"/>
<dbReference type="PIRSF" id="PIRSF030820">
    <property type="entry name" value="UCP030820"/>
    <property type="match status" value="1"/>
</dbReference>
<evidence type="ECO:0000313" key="1">
    <source>
        <dbReference type="EMBL" id="QJR11615.1"/>
    </source>
</evidence>